<dbReference type="OrthoDB" id="10031887at2759"/>
<evidence type="ECO:0000313" key="9">
    <source>
        <dbReference type="Proteomes" id="UP000504632"/>
    </source>
</evidence>
<dbReference type="GO" id="GO:0045121">
    <property type="term" value="C:membrane raft"/>
    <property type="evidence" value="ECO:0007669"/>
    <property type="project" value="TreeGrafter"/>
</dbReference>
<dbReference type="GO" id="GO:0009897">
    <property type="term" value="C:external side of plasma membrane"/>
    <property type="evidence" value="ECO:0007669"/>
    <property type="project" value="TreeGrafter"/>
</dbReference>
<dbReference type="AlphaFoldDB" id="A0A6J2WX97"/>
<keyword evidence="7" id="KW-0449">Lipoprotein</keyword>
<dbReference type="GO" id="GO:0007155">
    <property type="term" value="P:cell adhesion"/>
    <property type="evidence" value="ECO:0007669"/>
    <property type="project" value="InterPro"/>
</dbReference>
<evidence type="ECO:0000256" key="2">
    <source>
        <dbReference type="ARBA" id="ARBA00022475"/>
    </source>
</evidence>
<dbReference type="GO" id="GO:0005925">
    <property type="term" value="C:focal adhesion"/>
    <property type="evidence" value="ECO:0007669"/>
    <property type="project" value="TreeGrafter"/>
</dbReference>
<keyword evidence="8" id="KW-0393">Immunoglobulin domain</keyword>
<comment type="subcellular location">
    <subcellularLocation>
        <location evidence="1">Cell membrane</location>
    </subcellularLocation>
</comment>
<dbReference type="GO" id="GO:0005178">
    <property type="term" value="F:integrin binding"/>
    <property type="evidence" value="ECO:0007669"/>
    <property type="project" value="InterPro"/>
</dbReference>
<evidence type="ECO:0000256" key="1">
    <source>
        <dbReference type="ARBA" id="ARBA00004236"/>
    </source>
</evidence>
<dbReference type="InterPro" id="IPR033292">
    <property type="entry name" value="THY1"/>
</dbReference>
<reference evidence="10" key="1">
    <citation type="submission" date="2025-08" db="UniProtKB">
        <authorList>
            <consortium name="RefSeq"/>
        </authorList>
    </citation>
    <scope>IDENTIFICATION</scope>
</reference>
<dbReference type="GO" id="GO:0051894">
    <property type="term" value="P:positive regulation of focal adhesion assembly"/>
    <property type="evidence" value="ECO:0007669"/>
    <property type="project" value="TreeGrafter"/>
</dbReference>
<dbReference type="GeneID" id="115828859"/>
<dbReference type="PANTHER" id="PTHR19226">
    <property type="entry name" value="THY-1 MEMBRANE GLYCOPROTEIN"/>
    <property type="match status" value="1"/>
</dbReference>
<protein>
    <submittedName>
        <fullName evidence="10">Uncharacterized protein LOC115828859</fullName>
    </submittedName>
</protein>
<evidence type="ECO:0000256" key="8">
    <source>
        <dbReference type="ARBA" id="ARBA00023319"/>
    </source>
</evidence>
<dbReference type="GO" id="GO:0030425">
    <property type="term" value="C:dendrite"/>
    <property type="evidence" value="ECO:0007669"/>
    <property type="project" value="TreeGrafter"/>
</dbReference>
<evidence type="ECO:0000256" key="5">
    <source>
        <dbReference type="ARBA" id="ARBA00023157"/>
    </source>
</evidence>
<keyword evidence="2" id="KW-1003">Cell membrane</keyword>
<dbReference type="PANTHER" id="PTHR19226:SF2">
    <property type="entry name" value="THY-1 MEMBRANE GLYCOPROTEIN"/>
    <property type="match status" value="1"/>
</dbReference>
<dbReference type="Proteomes" id="UP000504632">
    <property type="component" value="Chromosome 15"/>
</dbReference>
<evidence type="ECO:0000313" key="10">
    <source>
        <dbReference type="RefSeq" id="XP_030648816.1"/>
    </source>
</evidence>
<keyword evidence="3" id="KW-0732">Signal</keyword>
<organism evidence="9 10">
    <name type="scientific">Chanos chanos</name>
    <name type="common">Milkfish</name>
    <name type="synonym">Mugil chanos</name>
    <dbReference type="NCBI Taxonomy" id="29144"/>
    <lineage>
        <taxon>Eukaryota</taxon>
        <taxon>Metazoa</taxon>
        <taxon>Chordata</taxon>
        <taxon>Craniata</taxon>
        <taxon>Vertebrata</taxon>
        <taxon>Euteleostomi</taxon>
        <taxon>Actinopterygii</taxon>
        <taxon>Neopterygii</taxon>
        <taxon>Teleostei</taxon>
        <taxon>Ostariophysi</taxon>
        <taxon>Gonorynchiformes</taxon>
        <taxon>Chanidae</taxon>
        <taxon>Chanos</taxon>
    </lineage>
</organism>
<evidence type="ECO:0000256" key="7">
    <source>
        <dbReference type="ARBA" id="ARBA00023288"/>
    </source>
</evidence>
<evidence type="ECO:0000256" key="4">
    <source>
        <dbReference type="ARBA" id="ARBA00023136"/>
    </source>
</evidence>
<dbReference type="GO" id="GO:0030334">
    <property type="term" value="P:regulation of cell migration"/>
    <property type="evidence" value="ECO:0007669"/>
    <property type="project" value="InterPro"/>
</dbReference>
<keyword evidence="4" id="KW-0472">Membrane</keyword>
<proteinExistence type="predicted"/>
<dbReference type="GO" id="GO:0005096">
    <property type="term" value="F:GTPase activator activity"/>
    <property type="evidence" value="ECO:0007669"/>
    <property type="project" value="TreeGrafter"/>
</dbReference>
<sequence length="258" mass="28996">MIVAVTGFWTTPRGPQMYACLTYIEKNMRVDCEFPQTYQVPGPYCEFKQDGRLMGTTFPNSPVYLMPTLEIRRRTNVTLVPPNICRLTWMPLLDDRAYTYTCRVYQGSSWKENSMAFHQSVASAQTVKKLDACLTQENNLRMMCSFDPGEGTDPLFCTYTTESKVVASTSADKPQDPVYKNKAVAKIEGEVCHLNQTGVPADKPRNYTCAIQKKKTVEKTLLVDAKNLQKCCALSVLMQKGTALVLALLTPPLLSEYL</sequence>
<keyword evidence="6" id="KW-0325">Glycoprotein</keyword>
<keyword evidence="9" id="KW-1185">Reference proteome</keyword>
<dbReference type="GO" id="GO:0043209">
    <property type="term" value="C:myelin sheath"/>
    <property type="evidence" value="ECO:0007669"/>
    <property type="project" value="TreeGrafter"/>
</dbReference>
<evidence type="ECO:0000256" key="6">
    <source>
        <dbReference type="ARBA" id="ARBA00023180"/>
    </source>
</evidence>
<dbReference type="InParanoid" id="A0A6J2WX97"/>
<gene>
    <name evidence="10" type="primary">LOC115828859</name>
</gene>
<dbReference type="GO" id="GO:0007229">
    <property type="term" value="P:integrin-mediated signaling pathway"/>
    <property type="evidence" value="ECO:0007669"/>
    <property type="project" value="TreeGrafter"/>
</dbReference>
<accession>A0A6J2WX97</accession>
<name>A0A6J2WX97_CHACN</name>
<evidence type="ECO:0000256" key="3">
    <source>
        <dbReference type="ARBA" id="ARBA00022729"/>
    </source>
</evidence>
<keyword evidence="5" id="KW-1015">Disulfide bond</keyword>
<dbReference type="RefSeq" id="XP_030648816.1">
    <property type="nucleotide sequence ID" value="XM_030792956.1"/>
</dbReference>